<keyword evidence="1" id="KW-0175">Coiled coil</keyword>
<evidence type="ECO:0000259" key="3">
    <source>
        <dbReference type="PROSITE" id="PS51232"/>
    </source>
</evidence>
<evidence type="ECO:0000313" key="7">
    <source>
        <dbReference type="Proteomes" id="UP001642409"/>
    </source>
</evidence>
<reference evidence="5" key="1">
    <citation type="submission" date="2023-06" db="EMBL/GenBank/DDBJ databases">
        <authorList>
            <person name="Kurt Z."/>
        </authorList>
    </citation>
    <scope>NUCLEOTIDE SEQUENCE</scope>
</reference>
<dbReference type="GO" id="GO:0031267">
    <property type="term" value="F:small GTPase binding"/>
    <property type="evidence" value="ECO:0007669"/>
    <property type="project" value="InterPro"/>
</dbReference>
<evidence type="ECO:0000259" key="4">
    <source>
        <dbReference type="PROSITE" id="PS51444"/>
    </source>
</evidence>
<proteinExistence type="predicted"/>
<feature type="compositionally biased region" description="Basic and acidic residues" evidence="2">
    <location>
        <begin position="1240"/>
        <end position="1256"/>
    </location>
</feature>
<evidence type="ECO:0000256" key="1">
    <source>
        <dbReference type="SAM" id="Coils"/>
    </source>
</evidence>
<dbReference type="SMART" id="SM01140">
    <property type="entry name" value="Drf_GBD"/>
    <property type="match status" value="1"/>
</dbReference>
<dbReference type="InterPro" id="IPR042201">
    <property type="entry name" value="FH2_Formin_sf"/>
</dbReference>
<sequence length="1298" mass="145093">MQDDTSVEVAFLQYLDQIQSPAHVRETLLKNFDTREKKIQFMSLYKQQQVSKQGQKDFQYYIRVFKEVTTSNKMAPYLTYQELFECIKSDNQFATKFREQRGLHYLFVILEKTMNLLQALGQDSFQVKGAVQFNEQNKDQIDTNEKIIQMIMQCLRRLMDSEDGLHQTVNNQIALLCLQRVLYDTHLQDVRELALYILSVLCLLPKKFYAIGQILNSLGTYAIMKGVSRFHALLSLARSTLPKPQEPFKSTQLSVLQNIQIILANLTNSNYNTSIQSRAEIRIELEEAGYNQYDRNLMAAVSFYMKQQLKSDQVNKFHDFARMLKNIDDGTIPEDYLMFLEDYVSSELTPETVKNDPCVKSIVFVMRVREQFIVNLQSDKYLLENLEGQQIQTEDLNFVLQDSIQDLGQRMANQHPVIAANFKESILDLIAILNKPDLHQEKSLYYIFQALNMFTKKCLQFKHDSEQQGLEDAFNIQAEGQQLGQHSLFEVLRKSESLTASYIVKEIEAMIGEDPIKVIRRSKQLAYQMPEFNSGLSVSAFRVKNQLRIVPLEDFERIEKIKKILVEKEAVILNLEKDISDLVKDNRALKNDIKDMRAGGFGSGGPQLQQGYAPLSIPLGVPNSYPLPPPNGLLPPPGGFLTAPPPGGLLAPPQSGGLPPPPGGLPPPPSGGLPPPPSGGLPPPPGGLPPPPSGGLPPPPSGGLPPPPGGLPPPPSGGLPPPPGGLPPPPSGGLPPPPSGGLPPPPGGLPPPPSGGLPPPPSGGLPPPPGGLPPPPSGGLPPPPGGKLPPPPGMGGMLPPPPGGVPGGVPGIPGVPMAPAKPKKEELNKPTVIVKPMFWDKLKDQEIKDTGIWAKIGTKDIKLNNQLTEQLENLLAAKKIEKTLEKSADTKPKLITILDSKKQQAIAIVLQKFKLPVDQIFNKILQLKDLTDIDPGVDNLVQTCPTNEEIAQVKSAFESDPDPEKYGKPEQYVFKVSAFPKLNQRLLNWQYLKAFHYELSKHKPVFVCYNKFFDFINKSKKFHLLLKGMLTLGNFLNSGTQRGQAYGFKLKTLTKYFDTKDNTGKPLINFVYKIVQADIQKPLPEGDQKYLDTFRDDPVNTDFKDLEGESNPLMCIEEFATLCNRCKKNSYNDQSDAFNKFYNQIILIKQTVSSFEANKQDNYEQIMQKFVDTAEFQVEKVLEIDQQIKTKIEKTMEFFAESKNTKFEEFVQYFYDFAQNAQETLQQLKDDEINELKRIEKEKKKDEKKDQEEEPIRVGAQKLVAKKEEKEEKLTAAADGLMDGLMQGFINAGGKKRR</sequence>
<dbReference type="PROSITE" id="PS51232">
    <property type="entry name" value="GBD_FH3"/>
    <property type="match status" value="1"/>
</dbReference>
<dbReference type="Gene3D" id="1.20.58.2220">
    <property type="entry name" value="Formin, FH2 domain"/>
    <property type="match status" value="1"/>
</dbReference>
<dbReference type="InterPro" id="IPR016024">
    <property type="entry name" value="ARM-type_fold"/>
</dbReference>
<feature type="coiled-coil region" evidence="1">
    <location>
        <begin position="558"/>
        <end position="592"/>
    </location>
</feature>
<dbReference type="InterPro" id="IPR051412">
    <property type="entry name" value="Formin_Homology_Diaphanous_sf"/>
</dbReference>
<dbReference type="InterPro" id="IPR010473">
    <property type="entry name" value="GTPase-bd"/>
</dbReference>
<dbReference type="EMBL" id="CATOUU010000985">
    <property type="protein sequence ID" value="CAI9965100.1"/>
    <property type="molecule type" value="Genomic_DNA"/>
</dbReference>
<feature type="region of interest" description="Disordered" evidence="2">
    <location>
        <begin position="1240"/>
        <end position="1270"/>
    </location>
</feature>
<dbReference type="PROSITE" id="PS51444">
    <property type="entry name" value="FH2"/>
    <property type="match status" value="1"/>
</dbReference>
<reference evidence="6 7" key="2">
    <citation type="submission" date="2024-07" db="EMBL/GenBank/DDBJ databases">
        <authorList>
            <person name="Akdeniz Z."/>
        </authorList>
    </citation>
    <scope>NUCLEOTIDE SEQUENCE [LARGE SCALE GENOMIC DNA]</scope>
</reference>
<dbReference type="GO" id="GO:0030041">
    <property type="term" value="P:actin filament polymerization"/>
    <property type="evidence" value="ECO:0007669"/>
    <property type="project" value="TreeGrafter"/>
</dbReference>
<comment type="caution">
    <text evidence="5">The sequence shown here is derived from an EMBL/GenBank/DDBJ whole genome shotgun (WGS) entry which is preliminary data.</text>
</comment>
<accession>A0AA86QUX0</accession>
<dbReference type="InterPro" id="IPR014768">
    <property type="entry name" value="GBD/FH3_dom"/>
</dbReference>
<dbReference type="EMBL" id="CAXDID020000027">
    <property type="protein sequence ID" value="CAL5991314.1"/>
    <property type="molecule type" value="Genomic_DNA"/>
</dbReference>
<evidence type="ECO:0000256" key="2">
    <source>
        <dbReference type="SAM" id="MobiDB-lite"/>
    </source>
</evidence>
<keyword evidence="7" id="KW-1185">Reference proteome</keyword>
<protein>
    <submittedName>
        <fullName evidence="5">Formin homology 2 domain-containing protein</fullName>
    </submittedName>
    <submittedName>
        <fullName evidence="6">Formin_homology 2 domain-containing protein</fullName>
    </submittedName>
</protein>
<feature type="domain" description="GBD/FH3" evidence="3">
    <location>
        <begin position="1"/>
        <end position="444"/>
    </location>
</feature>
<dbReference type="SMART" id="SM00498">
    <property type="entry name" value="FH2"/>
    <property type="match status" value="1"/>
</dbReference>
<organism evidence="5">
    <name type="scientific">Hexamita inflata</name>
    <dbReference type="NCBI Taxonomy" id="28002"/>
    <lineage>
        <taxon>Eukaryota</taxon>
        <taxon>Metamonada</taxon>
        <taxon>Diplomonadida</taxon>
        <taxon>Hexamitidae</taxon>
        <taxon>Hexamitinae</taxon>
        <taxon>Hexamita</taxon>
    </lineage>
</organism>
<dbReference type="Pfam" id="PF02181">
    <property type="entry name" value="FH2"/>
    <property type="match status" value="1"/>
</dbReference>
<feature type="compositionally biased region" description="Pro residues" evidence="2">
    <location>
        <begin position="658"/>
        <end position="804"/>
    </location>
</feature>
<evidence type="ECO:0000313" key="5">
    <source>
        <dbReference type="EMBL" id="CAI9965100.1"/>
    </source>
</evidence>
<feature type="region of interest" description="Disordered" evidence="2">
    <location>
        <begin position="628"/>
        <end position="824"/>
    </location>
</feature>
<name>A0AA86QUX0_9EUKA</name>
<dbReference type="InterPro" id="IPR015425">
    <property type="entry name" value="FH2_Formin"/>
</dbReference>
<dbReference type="Proteomes" id="UP001642409">
    <property type="component" value="Unassembled WGS sequence"/>
</dbReference>
<dbReference type="SUPFAM" id="SSF101447">
    <property type="entry name" value="Formin homology 2 domain (FH2 domain)"/>
    <property type="match status" value="1"/>
</dbReference>
<dbReference type="PANTHER" id="PTHR45691:SF6">
    <property type="entry name" value="PROTEIN DIAPHANOUS"/>
    <property type="match status" value="1"/>
</dbReference>
<dbReference type="PANTHER" id="PTHR45691">
    <property type="entry name" value="PROTEIN DIAPHANOUS"/>
    <property type="match status" value="1"/>
</dbReference>
<dbReference type="GO" id="GO:0005884">
    <property type="term" value="C:actin filament"/>
    <property type="evidence" value="ECO:0007669"/>
    <property type="project" value="TreeGrafter"/>
</dbReference>
<dbReference type="GO" id="GO:0003779">
    <property type="term" value="F:actin binding"/>
    <property type="evidence" value="ECO:0007669"/>
    <property type="project" value="InterPro"/>
</dbReference>
<gene>
    <name evidence="6" type="ORF">HINF_LOCUS12035</name>
    <name evidence="5" type="ORF">HINF_LOCUS52745</name>
</gene>
<dbReference type="Gene3D" id="1.25.10.10">
    <property type="entry name" value="Leucine-rich Repeat Variant"/>
    <property type="match status" value="1"/>
</dbReference>
<feature type="compositionally biased region" description="Low complexity" evidence="2">
    <location>
        <begin position="648"/>
        <end position="657"/>
    </location>
</feature>
<feature type="domain" description="FH2" evidence="4">
    <location>
        <begin position="824"/>
        <end position="1247"/>
    </location>
</feature>
<evidence type="ECO:0000313" key="6">
    <source>
        <dbReference type="EMBL" id="CAL5991314.1"/>
    </source>
</evidence>
<dbReference type="SUPFAM" id="SSF48371">
    <property type="entry name" value="ARM repeat"/>
    <property type="match status" value="1"/>
</dbReference>
<feature type="compositionally biased region" description="Pro residues" evidence="2">
    <location>
        <begin position="628"/>
        <end position="647"/>
    </location>
</feature>
<dbReference type="InterPro" id="IPR011989">
    <property type="entry name" value="ARM-like"/>
</dbReference>